<organism evidence="1">
    <name type="scientific">Arundo donax</name>
    <name type="common">Giant reed</name>
    <name type="synonym">Donax arundinaceus</name>
    <dbReference type="NCBI Taxonomy" id="35708"/>
    <lineage>
        <taxon>Eukaryota</taxon>
        <taxon>Viridiplantae</taxon>
        <taxon>Streptophyta</taxon>
        <taxon>Embryophyta</taxon>
        <taxon>Tracheophyta</taxon>
        <taxon>Spermatophyta</taxon>
        <taxon>Magnoliopsida</taxon>
        <taxon>Liliopsida</taxon>
        <taxon>Poales</taxon>
        <taxon>Poaceae</taxon>
        <taxon>PACMAD clade</taxon>
        <taxon>Arundinoideae</taxon>
        <taxon>Arundineae</taxon>
        <taxon>Arundo</taxon>
    </lineage>
</organism>
<dbReference type="AlphaFoldDB" id="A0A0A8YBX1"/>
<reference evidence="1" key="2">
    <citation type="journal article" date="2015" name="Data Brief">
        <title>Shoot transcriptome of the giant reed, Arundo donax.</title>
        <authorList>
            <person name="Barrero R.A."/>
            <person name="Guerrero F.D."/>
            <person name="Moolhuijzen P."/>
            <person name="Goolsby J.A."/>
            <person name="Tidwell J."/>
            <person name="Bellgard S.E."/>
            <person name="Bellgard M.I."/>
        </authorList>
    </citation>
    <scope>NUCLEOTIDE SEQUENCE</scope>
    <source>
        <tissue evidence="1">Shoot tissue taken approximately 20 cm above the soil surface</tissue>
    </source>
</reference>
<evidence type="ECO:0000313" key="1">
    <source>
        <dbReference type="EMBL" id="JAD22960.1"/>
    </source>
</evidence>
<name>A0A0A8YBX1_ARUDO</name>
<reference evidence="1" key="1">
    <citation type="submission" date="2014-09" db="EMBL/GenBank/DDBJ databases">
        <authorList>
            <person name="Magalhaes I.L.F."/>
            <person name="Oliveira U."/>
            <person name="Santos F.R."/>
            <person name="Vidigal T.H.D.A."/>
            <person name="Brescovit A.D."/>
            <person name="Santos A.J."/>
        </authorList>
    </citation>
    <scope>NUCLEOTIDE SEQUENCE</scope>
    <source>
        <tissue evidence="1">Shoot tissue taken approximately 20 cm above the soil surface</tissue>
    </source>
</reference>
<protein>
    <submittedName>
        <fullName evidence="1">Uncharacterized protein</fullName>
    </submittedName>
</protein>
<dbReference type="EMBL" id="GBRH01274935">
    <property type="protein sequence ID" value="JAD22960.1"/>
    <property type="molecule type" value="Transcribed_RNA"/>
</dbReference>
<accession>A0A0A8YBX1</accession>
<proteinExistence type="predicted"/>
<sequence length="17" mass="1719">MGTAARFPGSTQRGPAN</sequence>